<dbReference type="InterPro" id="IPR001663">
    <property type="entry name" value="Rng_hydr_dOase-A"/>
</dbReference>
<keyword evidence="5" id="KW-0408">Iron</keyword>
<dbReference type="Pfam" id="PF00848">
    <property type="entry name" value="Ring_hydroxyl_A"/>
    <property type="match status" value="1"/>
</dbReference>
<comment type="cofactor">
    <cofactor evidence="1">
        <name>Fe cation</name>
        <dbReference type="ChEBI" id="CHEBI:24875"/>
    </cofactor>
</comment>
<evidence type="ECO:0000313" key="10">
    <source>
        <dbReference type="Proteomes" id="UP001500957"/>
    </source>
</evidence>
<dbReference type="PANTHER" id="PTHR43756">
    <property type="entry name" value="CHOLINE MONOOXYGENASE, CHLOROPLASTIC"/>
    <property type="match status" value="1"/>
</dbReference>
<keyword evidence="6" id="KW-0411">Iron-sulfur</keyword>
<dbReference type="EMBL" id="BAAAHE010000064">
    <property type="protein sequence ID" value="GAA0638763.1"/>
    <property type="molecule type" value="Genomic_DNA"/>
</dbReference>
<name>A0ABN1HD06_9ACTN</name>
<evidence type="ECO:0000256" key="5">
    <source>
        <dbReference type="ARBA" id="ARBA00023004"/>
    </source>
</evidence>
<dbReference type="Gene3D" id="3.90.380.10">
    <property type="entry name" value="Naphthalene 1,2-dioxygenase Alpha Subunit, Chain A, domain 1"/>
    <property type="match status" value="2"/>
</dbReference>
<dbReference type="PANTHER" id="PTHR43756:SF5">
    <property type="entry name" value="CHOLINE MONOOXYGENASE, CHLOROPLASTIC"/>
    <property type="match status" value="1"/>
</dbReference>
<dbReference type="InterPro" id="IPR015879">
    <property type="entry name" value="Ring_hydroxy_dOase_asu_C_dom"/>
</dbReference>
<keyword evidence="4" id="KW-0560">Oxidoreductase</keyword>
<keyword evidence="10" id="KW-1185">Reference proteome</keyword>
<dbReference type="SUPFAM" id="SSF55961">
    <property type="entry name" value="Bet v1-like"/>
    <property type="match status" value="1"/>
</dbReference>
<evidence type="ECO:0000256" key="1">
    <source>
        <dbReference type="ARBA" id="ARBA00001962"/>
    </source>
</evidence>
<evidence type="ECO:0000256" key="3">
    <source>
        <dbReference type="ARBA" id="ARBA00022723"/>
    </source>
</evidence>
<keyword evidence="3" id="KW-0479">Metal-binding</keyword>
<organism evidence="9 10">
    <name type="scientific">Sporichthya brevicatena</name>
    <dbReference type="NCBI Taxonomy" id="171442"/>
    <lineage>
        <taxon>Bacteria</taxon>
        <taxon>Bacillati</taxon>
        <taxon>Actinomycetota</taxon>
        <taxon>Actinomycetes</taxon>
        <taxon>Sporichthyales</taxon>
        <taxon>Sporichthyaceae</taxon>
        <taxon>Sporichthya</taxon>
    </lineage>
</organism>
<accession>A0ABN1HD06</accession>
<dbReference type="RefSeq" id="WP_344609767.1">
    <property type="nucleotide sequence ID" value="NZ_BAAAHE010000064.1"/>
</dbReference>
<proteinExistence type="predicted"/>
<feature type="region of interest" description="Disordered" evidence="7">
    <location>
        <begin position="1"/>
        <end position="22"/>
    </location>
</feature>
<dbReference type="Proteomes" id="UP001500957">
    <property type="component" value="Unassembled WGS sequence"/>
</dbReference>
<evidence type="ECO:0000256" key="7">
    <source>
        <dbReference type="SAM" id="MobiDB-lite"/>
    </source>
</evidence>
<keyword evidence="2" id="KW-0001">2Fe-2S</keyword>
<dbReference type="PROSITE" id="PS51296">
    <property type="entry name" value="RIESKE"/>
    <property type="match status" value="1"/>
</dbReference>
<evidence type="ECO:0000256" key="4">
    <source>
        <dbReference type="ARBA" id="ARBA00023002"/>
    </source>
</evidence>
<feature type="domain" description="Rieske" evidence="8">
    <location>
        <begin position="76"/>
        <end position="182"/>
    </location>
</feature>
<dbReference type="Gene3D" id="2.102.10.10">
    <property type="entry name" value="Rieske [2Fe-2S] iron-sulphur domain"/>
    <property type="match status" value="1"/>
</dbReference>
<evidence type="ECO:0000256" key="6">
    <source>
        <dbReference type="ARBA" id="ARBA00023014"/>
    </source>
</evidence>
<dbReference type="SUPFAM" id="SSF50022">
    <property type="entry name" value="ISP domain"/>
    <property type="match status" value="1"/>
</dbReference>
<sequence>MTQTDTPIEFGAETLPDPSGRVTPYRDPIALVGALLEHIDAGTTDLGPRVGRVPVAHYTDPARMAAELDLLRRTPVAFCPSAAVREAGSYVARESAGVPLLVVRGKDGVVRAFRNACRHRGTAIAEGSGCAHSFVCPFHGWVYGLDGSLSHAPDAYGFEGIDLATRALTPVACLEQGGLVFVQQEGEPRFDLVADVPGLTDDQVVVERERIPVEGNWKVLVEGFLEGYHIRQTHRSTFFPMGYDNLTVVEHAGRHSRVVFPFRRIESLRDTPPVEWHLGRALTIVDQIFPNAVIARLTAHSAFVAIEPVSQTRTILDITKVAIPEPDGTIADAVHRDIEFVENGLLEDRAMAEAVQRGMQGRIEDVVFGRFESALTHFHDGLAAELGS</sequence>
<reference evidence="9 10" key="1">
    <citation type="journal article" date="2019" name="Int. J. Syst. Evol. Microbiol.">
        <title>The Global Catalogue of Microorganisms (GCM) 10K type strain sequencing project: providing services to taxonomists for standard genome sequencing and annotation.</title>
        <authorList>
            <consortium name="The Broad Institute Genomics Platform"/>
            <consortium name="The Broad Institute Genome Sequencing Center for Infectious Disease"/>
            <person name="Wu L."/>
            <person name="Ma J."/>
        </authorList>
    </citation>
    <scope>NUCLEOTIDE SEQUENCE [LARGE SCALE GENOMIC DNA]</scope>
    <source>
        <strain evidence="9 10">JCM 10671</strain>
    </source>
</reference>
<evidence type="ECO:0000256" key="2">
    <source>
        <dbReference type="ARBA" id="ARBA00022714"/>
    </source>
</evidence>
<dbReference type="Pfam" id="PF00355">
    <property type="entry name" value="Rieske"/>
    <property type="match status" value="1"/>
</dbReference>
<comment type="caution">
    <text evidence="9">The sequence shown here is derived from an EMBL/GenBank/DDBJ whole genome shotgun (WGS) entry which is preliminary data.</text>
</comment>
<protein>
    <recommendedName>
        <fullName evidence="8">Rieske domain-containing protein</fullName>
    </recommendedName>
</protein>
<dbReference type="CDD" id="cd03469">
    <property type="entry name" value="Rieske_RO_Alpha_N"/>
    <property type="match status" value="1"/>
</dbReference>
<dbReference type="InterPro" id="IPR017941">
    <property type="entry name" value="Rieske_2Fe-2S"/>
</dbReference>
<gene>
    <name evidence="9" type="ORF">GCM10009547_48690</name>
</gene>
<evidence type="ECO:0000259" key="8">
    <source>
        <dbReference type="PROSITE" id="PS51296"/>
    </source>
</evidence>
<dbReference type="InterPro" id="IPR036922">
    <property type="entry name" value="Rieske_2Fe-2S_sf"/>
</dbReference>
<evidence type="ECO:0000313" key="9">
    <source>
        <dbReference type="EMBL" id="GAA0638763.1"/>
    </source>
</evidence>